<gene>
    <name evidence="2" type="ORF">PXEA_LOCUS8018</name>
</gene>
<dbReference type="EMBL" id="CAAALY010021659">
    <property type="protein sequence ID" value="VEL14578.1"/>
    <property type="molecule type" value="Genomic_DNA"/>
</dbReference>
<dbReference type="OrthoDB" id="6265106at2759"/>
<comment type="caution">
    <text evidence="2">The sequence shown here is derived from an EMBL/GenBank/DDBJ whole genome shotgun (WGS) entry which is preliminary data.</text>
</comment>
<reference evidence="2" key="1">
    <citation type="submission" date="2018-11" db="EMBL/GenBank/DDBJ databases">
        <authorList>
            <consortium name="Pathogen Informatics"/>
        </authorList>
    </citation>
    <scope>NUCLEOTIDE SEQUENCE</scope>
</reference>
<feature type="compositionally biased region" description="Low complexity" evidence="1">
    <location>
        <begin position="78"/>
        <end position="93"/>
    </location>
</feature>
<accession>A0A3S5A486</accession>
<organism evidence="2 3">
    <name type="scientific">Protopolystoma xenopodis</name>
    <dbReference type="NCBI Taxonomy" id="117903"/>
    <lineage>
        <taxon>Eukaryota</taxon>
        <taxon>Metazoa</taxon>
        <taxon>Spiralia</taxon>
        <taxon>Lophotrochozoa</taxon>
        <taxon>Platyhelminthes</taxon>
        <taxon>Monogenea</taxon>
        <taxon>Polyopisthocotylea</taxon>
        <taxon>Polystomatidea</taxon>
        <taxon>Polystomatidae</taxon>
        <taxon>Protopolystoma</taxon>
    </lineage>
</organism>
<proteinExistence type="predicted"/>
<evidence type="ECO:0000256" key="1">
    <source>
        <dbReference type="SAM" id="MobiDB-lite"/>
    </source>
</evidence>
<name>A0A3S5A486_9PLAT</name>
<evidence type="ECO:0000313" key="3">
    <source>
        <dbReference type="Proteomes" id="UP000784294"/>
    </source>
</evidence>
<evidence type="ECO:0000313" key="2">
    <source>
        <dbReference type="EMBL" id="VEL14578.1"/>
    </source>
</evidence>
<feature type="region of interest" description="Disordered" evidence="1">
    <location>
        <begin position="75"/>
        <end position="112"/>
    </location>
</feature>
<dbReference type="AlphaFoldDB" id="A0A3S5A486"/>
<dbReference type="Proteomes" id="UP000784294">
    <property type="component" value="Unassembled WGS sequence"/>
</dbReference>
<keyword evidence="3" id="KW-1185">Reference proteome</keyword>
<feature type="non-terminal residue" evidence="2">
    <location>
        <position position="439"/>
    </location>
</feature>
<sequence>MEEICSRAWPQVERRRHRTRIRAYLKACRRNSRKNQGRINMKEPPVNGLSSEARRVANAAFASVEDMVEELREITDPSSVGSSAMTTGAASSGCRALEPHPHATGPGFSVSPPSSLGPALFPCHVTLPGLLTPTSVVAPPWPRQPQTGLRPDNYANPLGLEDGAPAGRGLVTERLNLLSGLPGWRPVPVGQTSAVMATRSSGHARSNRFGCVSGGVVRFEPRVGSASLQDGFGLSPRTTPFNLSYHGVTHEVDMLTLSDSFVNSLPEPKPHPGAGFGILPEPVFLNGTHRLSETKSMRPVSTSTTTVCCSDGTEAGGPASVLLSQTRAQTASDLLDRKGPRPISGSFSQSHPYQPFYDPLPGPFNSEVGGSSACAAASEQTDLFQCRLSLSAQVVPSSRRPQPLREEVPLPRFKSGWRKEIGCRGDKQDDEEERLIAHL</sequence>
<protein>
    <submittedName>
        <fullName evidence="2">Uncharacterized protein</fullName>
    </submittedName>
</protein>